<accession>A0A6V8QSB4</accession>
<name>A0A6V8QSB4_TRIAP</name>
<reference evidence="2 3" key="1">
    <citation type="submission" date="2020-07" db="EMBL/GenBank/DDBJ databases">
        <title>Trichoderma asperellum IC-1 whole genome shotgun sequence.</title>
        <authorList>
            <person name="Kanamasa S."/>
            <person name="Takahashi H."/>
        </authorList>
    </citation>
    <scope>NUCLEOTIDE SEQUENCE [LARGE SCALE GENOMIC DNA]</scope>
    <source>
        <strain evidence="2 3">IC-1</strain>
    </source>
</reference>
<dbReference type="Proteomes" id="UP000517252">
    <property type="component" value="Unassembled WGS sequence"/>
</dbReference>
<dbReference type="OrthoDB" id="5413827at2759"/>
<evidence type="ECO:0000313" key="2">
    <source>
        <dbReference type="EMBL" id="GFP55270.1"/>
    </source>
</evidence>
<feature type="region of interest" description="Disordered" evidence="1">
    <location>
        <begin position="189"/>
        <end position="208"/>
    </location>
</feature>
<feature type="region of interest" description="Disordered" evidence="1">
    <location>
        <begin position="1"/>
        <end position="50"/>
    </location>
</feature>
<comment type="caution">
    <text evidence="2">The sequence shown here is derived from an EMBL/GenBank/DDBJ whole genome shotgun (WGS) entry which is preliminary data.</text>
</comment>
<protein>
    <submittedName>
        <fullName evidence="2">Uncharacterized protein</fullName>
    </submittedName>
</protein>
<dbReference type="AlphaFoldDB" id="A0A6V8QSB4"/>
<feature type="compositionally biased region" description="Acidic residues" evidence="1">
    <location>
        <begin position="189"/>
        <end position="207"/>
    </location>
</feature>
<organism evidence="2 3">
    <name type="scientific">Trichoderma asperellum</name>
    <name type="common">Filamentous fungus</name>
    <dbReference type="NCBI Taxonomy" id="101201"/>
    <lineage>
        <taxon>Eukaryota</taxon>
        <taxon>Fungi</taxon>
        <taxon>Dikarya</taxon>
        <taxon>Ascomycota</taxon>
        <taxon>Pezizomycotina</taxon>
        <taxon>Sordariomycetes</taxon>
        <taxon>Hypocreomycetidae</taxon>
        <taxon>Hypocreales</taxon>
        <taxon>Hypocreaceae</taxon>
        <taxon>Trichoderma</taxon>
    </lineage>
</organism>
<gene>
    <name evidence="2" type="ORF">TASIC1_0005012800</name>
</gene>
<proteinExistence type="predicted"/>
<evidence type="ECO:0000256" key="1">
    <source>
        <dbReference type="SAM" id="MobiDB-lite"/>
    </source>
</evidence>
<dbReference type="EMBL" id="BLZH01000005">
    <property type="protein sequence ID" value="GFP55270.1"/>
    <property type="molecule type" value="Genomic_DNA"/>
</dbReference>
<evidence type="ECO:0000313" key="3">
    <source>
        <dbReference type="Proteomes" id="UP000517252"/>
    </source>
</evidence>
<sequence length="430" mass="48938">MASPGPEPAPEVITPNNNRAPRQKKKDMDLSGPDDASTSDAASKKAAAESQRRSELILSYARFPNGQEIELPLDDDFIGFHALPRKGYYMRLLQLREQVNSQDKRVLPESFKAPPPWVPDPTDDDATAHAYWGEDEESEEDDCILSVCKIVHEEACVVLYGENVFLYLLRDPIYSQRVLLGLATNDDDISAEDEGESGSEYEDEEESLSCNGNREKCIDITKYAHLFRKIVVEAEHNRYSKATQESMAAAIKVFAKPSDGAPRDDTCNIRTLTIRISPLWNEEEDEPGTGRFTFIDFFEAQAPVIKAIKTVDCQILHVEILTRYMSRLSSNSAITLREDGSVRLTVDRRWERYHNMIREGRAHQGVLDERDKVMQHRMLQMTKRTSTAIDELAKHVEAQCNERNFHQDTTMGLAINWPNLDFDDVDDMAY</sequence>